<dbReference type="EMBL" id="MN738840">
    <property type="protein sequence ID" value="QHT39303.1"/>
    <property type="molecule type" value="Genomic_DNA"/>
</dbReference>
<evidence type="ECO:0000313" key="2">
    <source>
        <dbReference type="EMBL" id="QHT39303.1"/>
    </source>
</evidence>
<sequence length="301" mass="35551">MDMKEYLRDKLNELPCDQAIFSDKIYRKINNTDNTYSVYRLDFKNNGFVWEKIYNFVLPEGHECIPFDNLVFHKGANRVGLLDSNSCITIYMCPTDGIATKEMIYKGDNLLIWNMFNQNIELDPSLDTDSLLNLPTHVDLIQESQNYSEECQSGNYDNYDFLIDFEPLNGWDNLLERSSDIGDNISDNIQDNDLENDEDIPDNFNYPDDEDYSDNIKDNVKDNVTESDEVDEEYRIDPYDGELYSKSEFLEYYGGETEWNHQSPKNLLLREEYYKFTSIFGHLSDKKFIYLFKKYEKTFSQ</sequence>
<feature type="region of interest" description="Disordered" evidence="1">
    <location>
        <begin position="185"/>
        <end position="213"/>
    </location>
</feature>
<reference evidence="2" key="1">
    <citation type="journal article" date="2020" name="Nature">
        <title>Giant virus diversity and host interactions through global metagenomics.</title>
        <authorList>
            <person name="Schulz F."/>
            <person name="Roux S."/>
            <person name="Paez-Espino D."/>
            <person name="Jungbluth S."/>
            <person name="Walsh D.A."/>
            <person name="Denef V.J."/>
            <person name="McMahon K.D."/>
            <person name="Konstantinidis K.T."/>
            <person name="Eloe-Fadrosh E.A."/>
            <person name="Kyrpides N.C."/>
            <person name="Woyke T."/>
        </authorList>
    </citation>
    <scope>NUCLEOTIDE SEQUENCE</scope>
    <source>
        <strain evidence="2">GVMAG-S-ERX556126-94</strain>
    </source>
</reference>
<protein>
    <submittedName>
        <fullName evidence="2">Uncharacterized protein</fullName>
    </submittedName>
</protein>
<organism evidence="2">
    <name type="scientific">viral metagenome</name>
    <dbReference type="NCBI Taxonomy" id="1070528"/>
    <lineage>
        <taxon>unclassified sequences</taxon>
        <taxon>metagenomes</taxon>
        <taxon>organismal metagenomes</taxon>
    </lineage>
</organism>
<feature type="compositionally biased region" description="Acidic residues" evidence="1">
    <location>
        <begin position="190"/>
        <end position="213"/>
    </location>
</feature>
<accession>A0A6C0FFJ9</accession>
<dbReference type="AlphaFoldDB" id="A0A6C0FFJ9"/>
<evidence type="ECO:0000256" key="1">
    <source>
        <dbReference type="SAM" id="MobiDB-lite"/>
    </source>
</evidence>
<proteinExistence type="predicted"/>
<name>A0A6C0FFJ9_9ZZZZ</name>